<evidence type="ECO:0000313" key="3">
    <source>
        <dbReference type="WBParaSite" id="SRAE_2000167100.1"/>
    </source>
</evidence>
<dbReference type="CTD" id="36379371"/>
<sequence>MINIYSEKFNHLTSNERRICLILNREANLEANKLVEKEVKIILNEFPTITLSKINKILEPYENEYKITSDNLNLSNCFSHENTLQSISNQEQLSLSNLDYTSISTTSMTNTSLQTYFYLEILRIFKKKLRENLKESYNIENEFENKIYKNKYCNIMSNNGIKRTSSFVDRIKCLYKKKSNNYSSLDK</sequence>
<accession>A0A090LB37</accession>
<evidence type="ECO:0000313" key="4">
    <source>
        <dbReference type="WormBase" id="SRAE_2000167100"/>
    </source>
</evidence>
<dbReference type="EMBL" id="LN609529">
    <property type="protein sequence ID" value="CEF67006.1"/>
    <property type="molecule type" value="Genomic_DNA"/>
</dbReference>
<keyword evidence="2" id="KW-1185">Reference proteome</keyword>
<name>A0A090LB37_STRRB</name>
<reference evidence="1 2" key="1">
    <citation type="submission" date="2014-09" db="EMBL/GenBank/DDBJ databases">
        <authorList>
            <person name="Martin A.A."/>
        </authorList>
    </citation>
    <scope>NUCLEOTIDE SEQUENCE</scope>
    <source>
        <strain evidence="2">ED321</strain>
        <strain evidence="1">ED321 Heterogonic</strain>
    </source>
</reference>
<proteinExistence type="predicted"/>
<dbReference type="AlphaFoldDB" id="A0A090LB37"/>
<gene>
    <name evidence="1 3 4" type="ORF">SRAE_2000167100</name>
</gene>
<dbReference type="WBParaSite" id="SRAE_2000167100.1">
    <property type="protein sequence ID" value="SRAE_2000167100.1"/>
    <property type="gene ID" value="WBGene00261877"/>
</dbReference>
<dbReference type="RefSeq" id="XP_024506206.1">
    <property type="nucleotide sequence ID" value="XM_024652650.1"/>
</dbReference>
<reference evidence="3" key="2">
    <citation type="submission" date="2020-12" db="UniProtKB">
        <authorList>
            <consortium name="WormBaseParasite"/>
        </authorList>
    </citation>
    <scope>IDENTIFICATION</scope>
</reference>
<organism evidence="1">
    <name type="scientific">Strongyloides ratti</name>
    <name type="common">Parasitic roundworm</name>
    <dbReference type="NCBI Taxonomy" id="34506"/>
    <lineage>
        <taxon>Eukaryota</taxon>
        <taxon>Metazoa</taxon>
        <taxon>Ecdysozoa</taxon>
        <taxon>Nematoda</taxon>
        <taxon>Chromadorea</taxon>
        <taxon>Rhabditida</taxon>
        <taxon>Tylenchina</taxon>
        <taxon>Panagrolaimomorpha</taxon>
        <taxon>Strongyloidoidea</taxon>
        <taxon>Strongyloididae</taxon>
        <taxon>Strongyloides</taxon>
    </lineage>
</organism>
<dbReference type="Proteomes" id="UP000035682">
    <property type="component" value="Unplaced"/>
</dbReference>
<protein>
    <submittedName>
        <fullName evidence="1 3">Uncharacterized protein</fullName>
    </submittedName>
</protein>
<evidence type="ECO:0000313" key="2">
    <source>
        <dbReference type="Proteomes" id="UP000035682"/>
    </source>
</evidence>
<dbReference type="WormBase" id="SRAE_2000167100">
    <property type="protein sequence ID" value="SRP04577"/>
    <property type="gene ID" value="WBGene00261877"/>
</dbReference>
<evidence type="ECO:0000313" key="1">
    <source>
        <dbReference type="EMBL" id="CEF67006.1"/>
    </source>
</evidence>
<dbReference type="GeneID" id="36379371"/>